<gene>
    <name evidence="7" type="ORF">DSM5745_00046</name>
</gene>
<evidence type="ECO:0000259" key="6">
    <source>
        <dbReference type="PROSITE" id="PS51767"/>
    </source>
</evidence>
<dbReference type="Gene3D" id="2.40.70.10">
    <property type="entry name" value="Acid Proteases"/>
    <property type="match status" value="2"/>
</dbReference>
<organism evidence="7 8">
    <name type="scientific">Aspergillus mulundensis</name>
    <dbReference type="NCBI Taxonomy" id="1810919"/>
    <lineage>
        <taxon>Eukaryota</taxon>
        <taxon>Fungi</taxon>
        <taxon>Dikarya</taxon>
        <taxon>Ascomycota</taxon>
        <taxon>Pezizomycotina</taxon>
        <taxon>Eurotiomycetes</taxon>
        <taxon>Eurotiomycetidae</taxon>
        <taxon>Eurotiales</taxon>
        <taxon>Aspergillaceae</taxon>
        <taxon>Aspergillus</taxon>
        <taxon>Aspergillus subgen. Nidulantes</taxon>
    </lineage>
</organism>
<keyword evidence="2" id="KW-0064">Aspartyl protease</keyword>
<dbReference type="Proteomes" id="UP000256690">
    <property type="component" value="Unassembled WGS sequence"/>
</dbReference>
<evidence type="ECO:0000313" key="7">
    <source>
        <dbReference type="EMBL" id="RDW92724.1"/>
    </source>
</evidence>
<dbReference type="STRING" id="1810919.A0A3D8T2F1"/>
<feature type="active site" evidence="4">
    <location>
        <position position="299"/>
    </location>
</feature>
<evidence type="ECO:0000256" key="5">
    <source>
        <dbReference type="SAM" id="SignalP"/>
    </source>
</evidence>
<sequence length="467" mass="50001">MPSFIELTLFSLLLGFGASTTLPLRRRSTNATAPMVSTEYGTVFDVEATIGGQTFQLLVDSGSSDLYVMKTGFSCLDKDTGLQLAEEECGYDLNRTYNMSDTYKEIPNQIFGIQYGAGIASGVMAYEDVTVAGVTIPQARIAVADKSTPMGDGVNSGLLGLGYPSLTSAHPSNITDNTTYWFNRLPYKPILFEMYEQGLIEEPYFAHVLARSALNESGPAFGGYVSLGELPPVKHDDSWAVAPVEIMNNIPLNFTSNKRTRSYWATTLTASLGQNATHTRARTNSSSSSASAPFQAFFDSGNPLSYIPARIADPLNALFSPPGIYDKTLEAYVVDCNAKAPSTFSFTIDGHVFTHDPADLIYQTGEDLCISAIGNSDEIRLMENLQLNIIGVPFLKSVVSVFDIGKNEMRFARLLEDVSGGGNGTANGTDAAGGTDEYVPGNDAGRVSLGPLGLIGSIGALVFAFTL</sequence>
<dbReference type="PANTHER" id="PTHR47966">
    <property type="entry name" value="BETA-SITE APP-CLEAVING ENZYME, ISOFORM A-RELATED"/>
    <property type="match status" value="1"/>
</dbReference>
<dbReference type="GO" id="GO:0000324">
    <property type="term" value="C:fungal-type vacuole"/>
    <property type="evidence" value="ECO:0007669"/>
    <property type="project" value="TreeGrafter"/>
</dbReference>
<name>A0A3D8T2F1_9EURO</name>
<dbReference type="AlphaFoldDB" id="A0A3D8T2F1"/>
<dbReference type="SUPFAM" id="SSF50630">
    <property type="entry name" value="Acid proteases"/>
    <property type="match status" value="1"/>
</dbReference>
<reference evidence="7 8" key="1">
    <citation type="journal article" date="2018" name="IMA Fungus">
        <title>IMA Genome-F 9: Draft genome sequence of Annulohypoxylon stygium, Aspergillus mulundensis, Berkeleyomyces basicola (syn. Thielaviopsis basicola), Ceratocystis smalleyi, two Cercospora beticola strains, Coleophoma cylindrospora, Fusarium fracticaudum, Phialophora cf. hyalina, and Morchella septimelata.</title>
        <authorList>
            <person name="Wingfield B.D."/>
            <person name="Bills G.F."/>
            <person name="Dong Y."/>
            <person name="Huang W."/>
            <person name="Nel W.J."/>
            <person name="Swalarsk-Parry B.S."/>
            <person name="Vaghefi N."/>
            <person name="Wilken P.M."/>
            <person name="An Z."/>
            <person name="de Beer Z.W."/>
            <person name="De Vos L."/>
            <person name="Chen L."/>
            <person name="Duong T.A."/>
            <person name="Gao Y."/>
            <person name="Hammerbacher A."/>
            <person name="Kikkert J.R."/>
            <person name="Li Y."/>
            <person name="Li H."/>
            <person name="Li K."/>
            <person name="Li Q."/>
            <person name="Liu X."/>
            <person name="Ma X."/>
            <person name="Naidoo K."/>
            <person name="Pethybridge S.J."/>
            <person name="Sun J."/>
            <person name="Steenkamp E.T."/>
            <person name="van der Nest M.A."/>
            <person name="van Wyk S."/>
            <person name="Wingfield M.J."/>
            <person name="Xiong C."/>
            <person name="Yue Q."/>
            <person name="Zhang X."/>
        </authorList>
    </citation>
    <scope>NUCLEOTIDE SEQUENCE [LARGE SCALE GENOMIC DNA]</scope>
    <source>
        <strain evidence="7 8">DSM 5745</strain>
    </source>
</reference>
<evidence type="ECO:0000256" key="3">
    <source>
        <dbReference type="ARBA" id="ARBA00022801"/>
    </source>
</evidence>
<feature type="domain" description="Peptidase A1" evidence="6">
    <location>
        <begin position="44"/>
        <end position="412"/>
    </location>
</feature>
<dbReference type="InterPro" id="IPR021109">
    <property type="entry name" value="Peptidase_aspartic_dom_sf"/>
</dbReference>
<dbReference type="InterPro" id="IPR033121">
    <property type="entry name" value="PEPTIDASE_A1"/>
</dbReference>
<dbReference type="PROSITE" id="PS51767">
    <property type="entry name" value="PEPTIDASE_A1"/>
    <property type="match status" value="1"/>
</dbReference>
<dbReference type="EMBL" id="PVWQ01000001">
    <property type="protein sequence ID" value="RDW92724.1"/>
    <property type="molecule type" value="Genomic_DNA"/>
</dbReference>
<dbReference type="InterPro" id="IPR001969">
    <property type="entry name" value="Aspartic_peptidase_AS"/>
</dbReference>
<keyword evidence="3" id="KW-0378">Hydrolase</keyword>
<dbReference type="CDD" id="cd05471">
    <property type="entry name" value="pepsin_like"/>
    <property type="match status" value="1"/>
</dbReference>
<dbReference type="PROSITE" id="PS00141">
    <property type="entry name" value="ASP_PROTEASE"/>
    <property type="match status" value="1"/>
</dbReference>
<evidence type="ECO:0000256" key="1">
    <source>
        <dbReference type="ARBA" id="ARBA00007447"/>
    </source>
</evidence>
<evidence type="ECO:0000313" key="8">
    <source>
        <dbReference type="Proteomes" id="UP000256690"/>
    </source>
</evidence>
<dbReference type="OrthoDB" id="15189at2759"/>
<evidence type="ECO:0000256" key="4">
    <source>
        <dbReference type="PIRSR" id="PIRSR601461-1"/>
    </source>
</evidence>
<dbReference type="GO" id="GO:0006508">
    <property type="term" value="P:proteolysis"/>
    <property type="evidence" value="ECO:0007669"/>
    <property type="project" value="InterPro"/>
</dbReference>
<protein>
    <recommendedName>
        <fullName evidence="6">Peptidase A1 domain-containing protein</fullName>
    </recommendedName>
</protein>
<feature type="chain" id="PRO_5017624649" description="Peptidase A1 domain-containing protein" evidence="5">
    <location>
        <begin position="20"/>
        <end position="467"/>
    </location>
</feature>
<dbReference type="GeneID" id="38110416"/>
<keyword evidence="2" id="KW-0645">Protease</keyword>
<feature type="active site" evidence="4">
    <location>
        <position position="60"/>
    </location>
</feature>
<comment type="caution">
    <text evidence="7">The sequence shown here is derived from an EMBL/GenBank/DDBJ whole genome shotgun (WGS) entry which is preliminary data.</text>
</comment>
<keyword evidence="8" id="KW-1185">Reference proteome</keyword>
<evidence type="ECO:0000256" key="2">
    <source>
        <dbReference type="ARBA" id="ARBA00022750"/>
    </source>
</evidence>
<dbReference type="RefSeq" id="XP_026607907.1">
    <property type="nucleotide sequence ID" value="XM_026742062.1"/>
</dbReference>
<dbReference type="InterPro" id="IPR001461">
    <property type="entry name" value="Aspartic_peptidase_A1"/>
</dbReference>
<accession>A0A3D8T2F1</accession>
<dbReference type="InterPro" id="IPR034164">
    <property type="entry name" value="Pepsin-like_dom"/>
</dbReference>
<dbReference type="GO" id="GO:0004190">
    <property type="term" value="F:aspartic-type endopeptidase activity"/>
    <property type="evidence" value="ECO:0007669"/>
    <property type="project" value="UniProtKB-KW"/>
</dbReference>
<proteinExistence type="inferred from homology"/>
<dbReference type="PANTHER" id="PTHR47966:SF47">
    <property type="entry name" value="ENDOPEPTIDASE, PUTATIVE (AFU_ORTHOLOGUE AFUA_3G01220)-RELATED"/>
    <property type="match status" value="1"/>
</dbReference>
<dbReference type="Pfam" id="PF00026">
    <property type="entry name" value="Asp"/>
    <property type="match status" value="1"/>
</dbReference>
<keyword evidence="5" id="KW-0732">Signal</keyword>
<feature type="signal peptide" evidence="5">
    <location>
        <begin position="1"/>
        <end position="19"/>
    </location>
</feature>
<comment type="similarity">
    <text evidence="1">Belongs to the peptidase A1 family.</text>
</comment>